<dbReference type="InterPro" id="IPR008377">
    <property type="entry name" value="Sialidase_trypan"/>
</dbReference>
<dbReference type="InterPro" id="IPR036278">
    <property type="entry name" value="Sialidase_sf"/>
</dbReference>
<sequence>TRREGASDTGGERATEIMRPTTVMHGTDVYMLLGNYGRATPTSEPSGKAGWKLFLVKGALTDGVDEKKIVWGKPHALEPESVKSLESLTRLVGGGGSGVVLSDGTLVFPMQAIKADGNSVLLAMSLTPSGSKWALSYDTTGEGCRDPSIVEWGDDRNLLAMAHCAGGYYDVYESSGRQWYPTGEPISRVWGTSLKRQGGHGVQSGFTTATFGDKKVMLLTTPVYSAEGDAAKARLHLWATDMQRVYDVGAVSDASHNAAASSLLYRSGAKEELIALYEKKAEAGESYSLVSVPLTAKLQEIRKW</sequence>
<organism evidence="2 3">
    <name type="scientific">Trypanosoma conorhini</name>
    <dbReference type="NCBI Taxonomy" id="83891"/>
    <lineage>
        <taxon>Eukaryota</taxon>
        <taxon>Discoba</taxon>
        <taxon>Euglenozoa</taxon>
        <taxon>Kinetoplastea</taxon>
        <taxon>Metakinetoplastina</taxon>
        <taxon>Trypanosomatida</taxon>
        <taxon>Trypanosomatidae</taxon>
        <taxon>Trypanosoma</taxon>
    </lineage>
</organism>
<dbReference type="InterPro" id="IPR011040">
    <property type="entry name" value="Sialidase"/>
</dbReference>
<dbReference type="GO" id="GO:0004308">
    <property type="term" value="F:exo-alpha-sialidase activity"/>
    <property type="evidence" value="ECO:0007669"/>
    <property type="project" value="InterPro"/>
</dbReference>
<dbReference type="Proteomes" id="UP000284403">
    <property type="component" value="Unassembled WGS sequence"/>
</dbReference>
<feature type="non-terminal residue" evidence="2">
    <location>
        <position position="1"/>
    </location>
</feature>
<dbReference type="RefSeq" id="XP_029223543.1">
    <property type="nucleotide sequence ID" value="XM_029376340.1"/>
</dbReference>
<dbReference type="OrthoDB" id="252856at2759"/>
<dbReference type="EMBL" id="MKKU01001164">
    <property type="protein sequence ID" value="RNE97190.1"/>
    <property type="molecule type" value="Genomic_DNA"/>
</dbReference>
<evidence type="ECO:0000259" key="1">
    <source>
        <dbReference type="Pfam" id="PF13859"/>
    </source>
</evidence>
<dbReference type="PRINTS" id="PR01803">
    <property type="entry name" value="TCSIALIDASE"/>
</dbReference>
<dbReference type="GeneID" id="40323134"/>
<dbReference type="SUPFAM" id="SSF50939">
    <property type="entry name" value="Sialidases"/>
    <property type="match status" value="1"/>
</dbReference>
<gene>
    <name evidence="2" type="ORF">Tco025E_09523</name>
</gene>
<feature type="domain" description="Sialidase" evidence="1">
    <location>
        <begin position="10"/>
        <end position="278"/>
    </location>
</feature>
<accession>A0A422MVG7</accession>
<dbReference type="Gene3D" id="2.120.10.10">
    <property type="match status" value="1"/>
</dbReference>
<keyword evidence="3" id="KW-1185">Reference proteome</keyword>
<comment type="caution">
    <text evidence="2">The sequence shown here is derived from an EMBL/GenBank/DDBJ whole genome shotgun (WGS) entry which is preliminary data.</text>
</comment>
<evidence type="ECO:0000313" key="3">
    <source>
        <dbReference type="Proteomes" id="UP000284403"/>
    </source>
</evidence>
<protein>
    <submittedName>
        <fullName evidence="2">Trans-sialidase</fullName>
    </submittedName>
</protein>
<dbReference type="CDD" id="cd15482">
    <property type="entry name" value="Sialidase_non-viral"/>
    <property type="match status" value="1"/>
</dbReference>
<dbReference type="AlphaFoldDB" id="A0A422MVG7"/>
<reference evidence="2 3" key="1">
    <citation type="journal article" date="2018" name="BMC Genomics">
        <title>Genomic comparison of Trypanosoma conorhini and Trypanosoma rangeli to Trypanosoma cruzi strains of high and low virulence.</title>
        <authorList>
            <person name="Bradwell K.R."/>
            <person name="Koparde V.N."/>
            <person name="Matveyev A.V."/>
            <person name="Serrano M.G."/>
            <person name="Alves J.M."/>
            <person name="Parikh H."/>
            <person name="Huang B."/>
            <person name="Lee V."/>
            <person name="Espinosa-Alvarez O."/>
            <person name="Ortiz P.A."/>
            <person name="Costa-Martins A.G."/>
            <person name="Teixeira M.M."/>
            <person name="Buck G.A."/>
        </authorList>
    </citation>
    <scope>NUCLEOTIDE SEQUENCE [LARGE SCALE GENOMIC DNA]</scope>
    <source>
        <strain evidence="2 3">025E</strain>
    </source>
</reference>
<proteinExistence type="predicted"/>
<evidence type="ECO:0000313" key="2">
    <source>
        <dbReference type="EMBL" id="RNE97190.1"/>
    </source>
</evidence>
<name>A0A422MVG7_9TRYP</name>
<dbReference type="Pfam" id="PF13859">
    <property type="entry name" value="BNR_3"/>
    <property type="match status" value="1"/>
</dbReference>